<reference evidence="4 5" key="1">
    <citation type="submission" date="2019-07" db="EMBL/GenBank/DDBJ databases">
        <title>Reinekea sp. strain SSH23 genome sequencing and assembly.</title>
        <authorList>
            <person name="Kim I."/>
        </authorList>
    </citation>
    <scope>NUCLEOTIDE SEQUENCE [LARGE SCALE GENOMIC DNA]</scope>
    <source>
        <strain evidence="4 5">SSH23</strain>
    </source>
</reference>
<gene>
    <name evidence="4" type="primary">nirD</name>
    <name evidence="4" type="ORF">FME95_12000</name>
</gene>
<name>A0A5C8Z4K6_9GAMM</name>
<dbReference type="EMBL" id="VKAD01000002">
    <property type="protein sequence ID" value="TXR52128.1"/>
    <property type="molecule type" value="Genomic_DNA"/>
</dbReference>
<evidence type="ECO:0000313" key="4">
    <source>
        <dbReference type="EMBL" id="TXR52128.1"/>
    </source>
</evidence>
<protein>
    <submittedName>
        <fullName evidence="4">Nitrite reductase small subunit NirD</fullName>
    </submittedName>
</protein>
<dbReference type="RefSeq" id="WP_147714724.1">
    <property type="nucleotide sequence ID" value="NZ_VKAD01000002.1"/>
</dbReference>
<organism evidence="4 5">
    <name type="scientific">Reinekea thalattae</name>
    <dbReference type="NCBI Taxonomy" id="2593301"/>
    <lineage>
        <taxon>Bacteria</taxon>
        <taxon>Pseudomonadati</taxon>
        <taxon>Pseudomonadota</taxon>
        <taxon>Gammaproteobacteria</taxon>
        <taxon>Oceanospirillales</taxon>
        <taxon>Saccharospirillaceae</taxon>
        <taxon>Reinekea</taxon>
    </lineage>
</organism>
<dbReference type="PANTHER" id="PTHR40562:SF1">
    <property type="entry name" value="NITRITE REDUCTASE (NADH) SMALL SUBUNIT"/>
    <property type="match status" value="1"/>
</dbReference>
<evidence type="ECO:0000256" key="2">
    <source>
        <dbReference type="ARBA" id="ARBA00023063"/>
    </source>
</evidence>
<dbReference type="InterPro" id="IPR017881">
    <property type="entry name" value="NirD"/>
</dbReference>
<dbReference type="PANTHER" id="PTHR40562">
    <property type="match status" value="1"/>
</dbReference>
<proteinExistence type="predicted"/>
<dbReference type="CDD" id="cd03529">
    <property type="entry name" value="Rieske_NirD"/>
    <property type="match status" value="1"/>
</dbReference>
<dbReference type="GO" id="GO:0008942">
    <property type="term" value="F:nitrite reductase [NAD(P)H] activity"/>
    <property type="evidence" value="ECO:0007669"/>
    <property type="project" value="InterPro"/>
</dbReference>
<dbReference type="GO" id="GO:0042128">
    <property type="term" value="P:nitrate assimilation"/>
    <property type="evidence" value="ECO:0007669"/>
    <property type="project" value="UniProtKB-KW"/>
</dbReference>
<dbReference type="PROSITE" id="PS51300">
    <property type="entry name" value="NIRD"/>
    <property type="match status" value="1"/>
</dbReference>
<feature type="domain" description="Rieske-like [2Fe-2S]" evidence="3">
    <location>
        <begin position="7"/>
        <end position="110"/>
    </location>
</feature>
<dbReference type="Pfam" id="PF13806">
    <property type="entry name" value="Rieske_2"/>
    <property type="match status" value="1"/>
</dbReference>
<accession>A0A5C8Z4K6</accession>
<keyword evidence="1" id="KW-0560">Oxidoreductase</keyword>
<dbReference type="OrthoDB" id="516687at2"/>
<evidence type="ECO:0000259" key="3">
    <source>
        <dbReference type="Pfam" id="PF13806"/>
    </source>
</evidence>
<keyword evidence="2" id="KW-0534">Nitrate assimilation</keyword>
<sequence length="114" mass="12767">MSTTHKTWQAVCSTKDLIPYSGVAAKFDNQQVAIFYLPHLEPSVYAIGHFDPFSRANVLARGIVCDIKGQLCVASPLYKQHFSFLTGLCLEDENMYVPVWAAKIENQQVLLCQS</sequence>
<dbReference type="Gene3D" id="2.102.10.10">
    <property type="entry name" value="Rieske [2Fe-2S] iron-sulphur domain"/>
    <property type="match status" value="1"/>
</dbReference>
<evidence type="ECO:0000313" key="5">
    <source>
        <dbReference type="Proteomes" id="UP000321764"/>
    </source>
</evidence>
<dbReference type="InterPro" id="IPR012748">
    <property type="entry name" value="Rieske-like_NirD"/>
</dbReference>
<dbReference type="AlphaFoldDB" id="A0A5C8Z4K6"/>
<comment type="caution">
    <text evidence="4">The sequence shown here is derived from an EMBL/GenBank/DDBJ whole genome shotgun (WGS) entry which is preliminary data.</text>
</comment>
<dbReference type="NCBIfam" id="TIGR02378">
    <property type="entry name" value="nirD_assim_sml"/>
    <property type="match status" value="1"/>
</dbReference>
<dbReference type="SUPFAM" id="SSF50022">
    <property type="entry name" value="ISP domain"/>
    <property type="match status" value="1"/>
</dbReference>
<dbReference type="Proteomes" id="UP000321764">
    <property type="component" value="Unassembled WGS sequence"/>
</dbReference>
<keyword evidence="5" id="KW-1185">Reference proteome</keyword>
<dbReference type="GO" id="GO:0051537">
    <property type="term" value="F:2 iron, 2 sulfur cluster binding"/>
    <property type="evidence" value="ECO:0007669"/>
    <property type="project" value="InterPro"/>
</dbReference>
<dbReference type="InterPro" id="IPR036922">
    <property type="entry name" value="Rieske_2Fe-2S_sf"/>
</dbReference>
<evidence type="ECO:0000256" key="1">
    <source>
        <dbReference type="ARBA" id="ARBA00023002"/>
    </source>
</evidence>